<reference evidence="1" key="1">
    <citation type="submission" date="2021-02" db="EMBL/GenBank/DDBJ databases">
        <authorList>
            <person name="Nowell W R."/>
        </authorList>
    </citation>
    <scope>NUCLEOTIDE SEQUENCE</scope>
    <source>
        <strain evidence="1">Ploen Becks lab</strain>
    </source>
</reference>
<dbReference type="Gene3D" id="1.10.10.60">
    <property type="entry name" value="Homeodomain-like"/>
    <property type="match status" value="1"/>
</dbReference>
<protein>
    <submittedName>
        <fullName evidence="1">Uncharacterized protein</fullName>
    </submittedName>
</protein>
<dbReference type="Proteomes" id="UP000663879">
    <property type="component" value="Unassembled WGS sequence"/>
</dbReference>
<sequence length="191" mass="22642">MESYHFNEDQLEYLKDFFEKNKIPNQDYIEKIRKNLGKEISKRDISIGFYKFRLSQNKNDQTFEEMDTNFSKNNQSIDFDSEILKKNMRCSIISSKIETKNPIINKQMKKGRKNEEDNLFNLSKDKIIQFPISTNEIPKPSYSNTVIRTELSFFDEKELLEKQVSVGYIKLEKLIGPENELEEGEIIDEDD</sequence>
<proteinExistence type="predicted"/>
<keyword evidence="2" id="KW-1185">Reference proteome</keyword>
<accession>A0A813ZLP4</accession>
<comment type="caution">
    <text evidence="1">The sequence shown here is derived from an EMBL/GenBank/DDBJ whole genome shotgun (WGS) entry which is preliminary data.</text>
</comment>
<evidence type="ECO:0000313" key="1">
    <source>
        <dbReference type="EMBL" id="CAF0900484.1"/>
    </source>
</evidence>
<gene>
    <name evidence="1" type="ORF">OXX778_LOCUS11374</name>
</gene>
<organism evidence="1 2">
    <name type="scientific">Brachionus calyciflorus</name>
    <dbReference type="NCBI Taxonomy" id="104777"/>
    <lineage>
        <taxon>Eukaryota</taxon>
        <taxon>Metazoa</taxon>
        <taxon>Spiralia</taxon>
        <taxon>Gnathifera</taxon>
        <taxon>Rotifera</taxon>
        <taxon>Eurotatoria</taxon>
        <taxon>Monogononta</taxon>
        <taxon>Pseudotrocha</taxon>
        <taxon>Ploima</taxon>
        <taxon>Brachionidae</taxon>
        <taxon>Brachionus</taxon>
    </lineage>
</organism>
<dbReference type="AlphaFoldDB" id="A0A813ZLP4"/>
<evidence type="ECO:0000313" key="2">
    <source>
        <dbReference type="Proteomes" id="UP000663879"/>
    </source>
</evidence>
<name>A0A813ZLP4_9BILA</name>
<dbReference type="EMBL" id="CAJNOC010001919">
    <property type="protein sequence ID" value="CAF0900484.1"/>
    <property type="molecule type" value="Genomic_DNA"/>
</dbReference>